<dbReference type="AlphaFoldDB" id="A0AAW0QI38"/>
<sequence>MAELALAILPLCIGTIKGIAVARKKLKVLKHHDSEAKRLQKRFQLQSDIFLDEMQLLLQEVVGRDEAQALIEDTAETRWSSEVLEAQLKQYMGRKYEDFEDTMAEIREHTSALNEKLNDGMEDTTSLEVKIKLSESMRQACHVMMKKSSYQTTLGELNEAIQELKRLRKTAAKIQRCPSKLPPKKTRPLPESFQQARQHSRSFYDALRSFWSCFQAQHTSHDLCLLLDSRKNGSLRVFVRYRTRNGFEIEDGLLDLFVRSQSLRLVHIAIPSTRATTLYCASSQERPSETRRVRFTDDGLAHQTMADNGPKPLDLCSSGDMCTQLCTQSNRCGGYLDTPEHLRHHLYPACDQYCDHTQCFNPKRLGEPATLDKIFQLPVERSISVPAQLRLALNLVKGVLQFQSTPWLSPLWRLQDLSYFQINEGLAASLETLHIGTELTKGKQRDTVMADGSDGLAQAQLIHGIRNLTMHSLGVALLQIGQWDALKPDDIVEVRRIADLSARDSRLGPTFQRLTQQCLECDFGFGKDLTQPELQSAVYRDVVCGLEGLIHSLEGRPCEPASVS</sequence>
<organism evidence="3 4">
    <name type="scientific">Apiospora kogelbergensis</name>
    <dbReference type="NCBI Taxonomy" id="1337665"/>
    <lineage>
        <taxon>Eukaryota</taxon>
        <taxon>Fungi</taxon>
        <taxon>Dikarya</taxon>
        <taxon>Ascomycota</taxon>
        <taxon>Pezizomycotina</taxon>
        <taxon>Sordariomycetes</taxon>
        <taxon>Xylariomycetidae</taxon>
        <taxon>Amphisphaeriales</taxon>
        <taxon>Apiosporaceae</taxon>
        <taxon>Apiospora</taxon>
    </lineage>
</organism>
<keyword evidence="1" id="KW-0175">Coiled coil</keyword>
<keyword evidence="2" id="KW-0732">Signal</keyword>
<dbReference type="PANTHER" id="PTHR35186:SF4">
    <property type="entry name" value="PRION-INHIBITION AND PROPAGATION HELO DOMAIN-CONTAINING PROTEIN"/>
    <property type="match status" value="1"/>
</dbReference>
<evidence type="ECO:0000256" key="1">
    <source>
        <dbReference type="SAM" id="Coils"/>
    </source>
</evidence>
<evidence type="ECO:0000313" key="4">
    <source>
        <dbReference type="Proteomes" id="UP001392437"/>
    </source>
</evidence>
<dbReference type="EMBL" id="JAQQWP010000008">
    <property type="protein sequence ID" value="KAK8105635.1"/>
    <property type="molecule type" value="Genomic_DNA"/>
</dbReference>
<proteinExistence type="predicted"/>
<accession>A0AAW0QI38</accession>
<feature type="signal peptide" evidence="2">
    <location>
        <begin position="1"/>
        <end position="18"/>
    </location>
</feature>
<evidence type="ECO:0000313" key="3">
    <source>
        <dbReference type="EMBL" id="KAK8105635.1"/>
    </source>
</evidence>
<feature type="chain" id="PRO_5043754648" evidence="2">
    <location>
        <begin position="19"/>
        <end position="564"/>
    </location>
</feature>
<comment type="caution">
    <text evidence="3">The sequence shown here is derived from an EMBL/GenBank/DDBJ whole genome shotgun (WGS) entry which is preliminary data.</text>
</comment>
<evidence type="ECO:0000256" key="2">
    <source>
        <dbReference type="SAM" id="SignalP"/>
    </source>
</evidence>
<name>A0AAW0QI38_9PEZI</name>
<protein>
    <submittedName>
        <fullName evidence="3">Uncharacterized protein</fullName>
    </submittedName>
</protein>
<dbReference type="Proteomes" id="UP001392437">
    <property type="component" value="Unassembled WGS sequence"/>
</dbReference>
<reference evidence="3 4" key="1">
    <citation type="submission" date="2023-01" db="EMBL/GenBank/DDBJ databases">
        <title>Analysis of 21 Apiospora genomes using comparative genomics revels a genus with tremendous synthesis potential of carbohydrate active enzymes and secondary metabolites.</title>
        <authorList>
            <person name="Sorensen T."/>
        </authorList>
    </citation>
    <scope>NUCLEOTIDE SEQUENCE [LARGE SCALE GENOMIC DNA]</scope>
    <source>
        <strain evidence="3 4">CBS 117206</strain>
    </source>
</reference>
<feature type="coiled-coil region" evidence="1">
    <location>
        <begin position="147"/>
        <end position="177"/>
    </location>
</feature>
<keyword evidence="4" id="KW-1185">Reference proteome</keyword>
<dbReference type="PANTHER" id="PTHR35186">
    <property type="entry name" value="ANK_REP_REGION DOMAIN-CONTAINING PROTEIN"/>
    <property type="match status" value="1"/>
</dbReference>
<gene>
    <name evidence="3" type="ORF">PG999_008994</name>
</gene>